<protein>
    <submittedName>
        <fullName evidence="13">Formamidopyrimidine-DNA glycosylase</fullName>
    </submittedName>
</protein>
<evidence type="ECO:0000256" key="7">
    <source>
        <dbReference type="ARBA" id="ARBA00023239"/>
    </source>
</evidence>
<dbReference type="EMBL" id="JACAZI010000019">
    <property type="protein sequence ID" value="KAF7340082.1"/>
    <property type="molecule type" value="Genomic_DNA"/>
</dbReference>
<dbReference type="Proteomes" id="UP000620124">
    <property type="component" value="Unassembled WGS sequence"/>
</dbReference>
<evidence type="ECO:0000256" key="5">
    <source>
        <dbReference type="ARBA" id="ARBA00023125"/>
    </source>
</evidence>
<dbReference type="SUPFAM" id="SSF81624">
    <property type="entry name" value="N-terminal domain of MutM-like DNA repair proteins"/>
    <property type="match status" value="1"/>
</dbReference>
<dbReference type="GO" id="GO:0008270">
    <property type="term" value="F:zinc ion binding"/>
    <property type="evidence" value="ECO:0007669"/>
    <property type="project" value="InterPro"/>
</dbReference>
<keyword evidence="6" id="KW-0234">DNA repair</keyword>
<dbReference type="GO" id="GO:0003906">
    <property type="term" value="F:DNA-(apurinic or apyrimidinic site) endonuclease activity"/>
    <property type="evidence" value="ECO:0007669"/>
    <property type="project" value="InterPro"/>
</dbReference>
<feature type="region of interest" description="Disordered" evidence="10">
    <location>
        <begin position="315"/>
        <end position="385"/>
    </location>
</feature>
<dbReference type="PANTHER" id="PTHR22993">
    <property type="entry name" value="FORMAMIDOPYRIMIDINE-DNA GLYCOSYLASE"/>
    <property type="match status" value="1"/>
</dbReference>
<gene>
    <name evidence="13" type="ORF">MVEN_01926300</name>
</gene>
<keyword evidence="5" id="KW-0238">DNA-binding</keyword>
<evidence type="ECO:0000313" key="13">
    <source>
        <dbReference type="EMBL" id="KAF7340082.1"/>
    </source>
</evidence>
<dbReference type="GO" id="GO:0006284">
    <property type="term" value="P:base-excision repair"/>
    <property type="evidence" value="ECO:0007669"/>
    <property type="project" value="InterPro"/>
</dbReference>
<comment type="catalytic activity">
    <reaction evidence="1">
        <text>Hydrolysis of DNA containing ring-opened 7-methylguanine residues, releasing 2,6-diamino-4-hydroxy-5-(N-methyl)formamidopyrimidine.</text>
        <dbReference type="EC" id="3.2.2.23"/>
    </reaction>
</comment>
<dbReference type="Pfam" id="PF01149">
    <property type="entry name" value="Fapy_DNA_glyco"/>
    <property type="match status" value="1"/>
</dbReference>
<evidence type="ECO:0000259" key="12">
    <source>
        <dbReference type="PROSITE" id="PS51068"/>
    </source>
</evidence>
<evidence type="ECO:0000256" key="3">
    <source>
        <dbReference type="ARBA" id="ARBA00022763"/>
    </source>
</evidence>
<reference evidence="13" key="1">
    <citation type="submission" date="2020-05" db="EMBL/GenBank/DDBJ databases">
        <title>Mycena genomes resolve the evolution of fungal bioluminescence.</title>
        <authorList>
            <person name="Tsai I.J."/>
        </authorList>
    </citation>
    <scope>NUCLEOTIDE SEQUENCE</scope>
    <source>
        <strain evidence="13">CCC161011</strain>
    </source>
</reference>
<dbReference type="GO" id="GO:0003684">
    <property type="term" value="F:damaged DNA binding"/>
    <property type="evidence" value="ECO:0007669"/>
    <property type="project" value="InterPro"/>
</dbReference>
<evidence type="ECO:0000256" key="10">
    <source>
        <dbReference type="SAM" id="MobiDB-lite"/>
    </source>
</evidence>
<sequence length="385" mass="42562">MPELPEVNRAKNLINRVAAGKVIEKVETVEDTIVFAGTTHEEFANELTGRTLESAGRYGKVFYLNLSGSGKMPVLHFGMTGMLQVKGELASYYKETPKTASTDWPPRFMKFILHLLDSETGVTTQLAFLDARRLGRVRLCESPLTEPPISELGFDPILSMPSIGEFKPLVLKRSCPIKALLLDQSFSAGVGNWVAGILYHLERGSTGAHASAIDEILYNARLHPEQRSNTLTDEQLIALHHQTSNVCETAVSVDADDSKFPENWLFKHRWGKGKKAAHTLKLPTGEPATIKWITVGGRTSAFVAELQILGGPAKKLTRGKRKAKEEEQGDESDLGTLTDSDDEKPPIKSPRTAKVEKKRRKTVDVEAEPTTSNHKAKRTRARTAR</sequence>
<feature type="compositionally biased region" description="Basic residues" evidence="10">
    <location>
        <begin position="374"/>
        <end position="385"/>
    </location>
</feature>
<feature type="domain" description="Formamidopyrimidine-DNA glycosylase catalytic" evidence="12">
    <location>
        <begin position="2"/>
        <end position="135"/>
    </location>
</feature>
<name>A0A8H6XFE7_9AGAR</name>
<keyword evidence="14" id="KW-1185">Reference proteome</keyword>
<dbReference type="Gene3D" id="1.10.8.50">
    <property type="match status" value="2"/>
</dbReference>
<dbReference type="InterPro" id="IPR000595">
    <property type="entry name" value="cNMP-bd_dom"/>
</dbReference>
<dbReference type="SMART" id="SM01232">
    <property type="entry name" value="H2TH"/>
    <property type="match status" value="1"/>
</dbReference>
<dbReference type="CDD" id="cd08972">
    <property type="entry name" value="PF_Nei_N"/>
    <property type="match status" value="1"/>
</dbReference>
<evidence type="ECO:0000256" key="6">
    <source>
        <dbReference type="ARBA" id="ARBA00023204"/>
    </source>
</evidence>
<keyword evidence="4" id="KW-0378">Hydrolase</keyword>
<comment type="similarity">
    <text evidence="2">Belongs to the FPG family.</text>
</comment>
<comment type="caution">
    <text evidence="13">The sequence shown here is derived from an EMBL/GenBank/DDBJ whole genome shotgun (WGS) entry which is preliminary data.</text>
</comment>
<dbReference type="InterPro" id="IPR015886">
    <property type="entry name" value="H2TH_FPG"/>
</dbReference>
<evidence type="ECO:0000256" key="8">
    <source>
        <dbReference type="ARBA" id="ARBA00023268"/>
    </source>
</evidence>
<dbReference type="OrthoDB" id="444592at2759"/>
<dbReference type="InterPro" id="IPR035937">
    <property type="entry name" value="FPG_N"/>
</dbReference>
<dbReference type="AlphaFoldDB" id="A0A8H6XFE7"/>
<dbReference type="GO" id="GO:0016829">
    <property type="term" value="F:lyase activity"/>
    <property type="evidence" value="ECO:0007669"/>
    <property type="project" value="UniProtKB-KW"/>
</dbReference>
<keyword evidence="7" id="KW-0456">Lyase</keyword>
<dbReference type="PROSITE" id="PS51068">
    <property type="entry name" value="FPG_CAT"/>
    <property type="match status" value="1"/>
</dbReference>
<proteinExistence type="inferred from homology"/>
<dbReference type="PROSITE" id="PS50042">
    <property type="entry name" value="CNMP_BINDING_3"/>
    <property type="match status" value="1"/>
</dbReference>
<evidence type="ECO:0000313" key="14">
    <source>
        <dbReference type="Proteomes" id="UP000620124"/>
    </source>
</evidence>
<accession>A0A8H6XFE7</accession>
<evidence type="ECO:0000256" key="9">
    <source>
        <dbReference type="ARBA" id="ARBA00023295"/>
    </source>
</evidence>
<evidence type="ECO:0000259" key="11">
    <source>
        <dbReference type="PROSITE" id="PS50042"/>
    </source>
</evidence>
<keyword evidence="3" id="KW-0227">DNA damage</keyword>
<dbReference type="SUPFAM" id="SSF46946">
    <property type="entry name" value="S13-like H2TH domain"/>
    <property type="match status" value="1"/>
</dbReference>
<dbReference type="InterPro" id="IPR010979">
    <property type="entry name" value="Ribosomal_uS13-like_H2TH"/>
</dbReference>
<keyword evidence="8" id="KW-0511">Multifunctional enzyme</keyword>
<dbReference type="GO" id="GO:0008534">
    <property type="term" value="F:oxidized purine nucleobase lesion DNA N-glycosylase activity"/>
    <property type="evidence" value="ECO:0007669"/>
    <property type="project" value="UniProtKB-EC"/>
</dbReference>
<evidence type="ECO:0000256" key="4">
    <source>
        <dbReference type="ARBA" id="ARBA00022801"/>
    </source>
</evidence>
<dbReference type="GO" id="GO:0005634">
    <property type="term" value="C:nucleus"/>
    <property type="evidence" value="ECO:0007669"/>
    <property type="project" value="TreeGrafter"/>
</dbReference>
<evidence type="ECO:0000256" key="2">
    <source>
        <dbReference type="ARBA" id="ARBA00009409"/>
    </source>
</evidence>
<organism evidence="13 14">
    <name type="scientific">Mycena venus</name>
    <dbReference type="NCBI Taxonomy" id="2733690"/>
    <lineage>
        <taxon>Eukaryota</taxon>
        <taxon>Fungi</taxon>
        <taxon>Dikarya</taxon>
        <taxon>Basidiomycota</taxon>
        <taxon>Agaricomycotina</taxon>
        <taxon>Agaricomycetes</taxon>
        <taxon>Agaricomycetidae</taxon>
        <taxon>Agaricales</taxon>
        <taxon>Marasmiineae</taxon>
        <taxon>Mycenaceae</taxon>
        <taxon>Mycena</taxon>
    </lineage>
</organism>
<dbReference type="PANTHER" id="PTHR22993:SF9">
    <property type="entry name" value="FORMAMIDOPYRIMIDINE-DNA GLYCOSYLASE"/>
    <property type="match status" value="1"/>
</dbReference>
<dbReference type="SMART" id="SM00898">
    <property type="entry name" value="Fapy_DNA_glyco"/>
    <property type="match status" value="1"/>
</dbReference>
<dbReference type="Gene3D" id="3.20.190.10">
    <property type="entry name" value="MutM-like, N-terminal"/>
    <property type="match status" value="1"/>
</dbReference>
<evidence type="ECO:0000256" key="1">
    <source>
        <dbReference type="ARBA" id="ARBA00001668"/>
    </source>
</evidence>
<keyword evidence="9" id="KW-0326">Glycosidase</keyword>
<feature type="domain" description="Cyclic nucleotide-binding" evidence="11">
    <location>
        <begin position="22"/>
        <end position="101"/>
    </location>
</feature>
<dbReference type="InterPro" id="IPR012319">
    <property type="entry name" value="FPG_cat"/>
</dbReference>